<evidence type="ECO:0000313" key="2">
    <source>
        <dbReference type="EMBL" id="KAK4148329.1"/>
    </source>
</evidence>
<dbReference type="EMBL" id="MU857600">
    <property type="protein sequence ID" value="KAK4148329.1"/>
    <property type="molecule type" value="Genomic_DNA"/>
</dbReference>
<protein>
    <submittedName>
        <fullName evidence="2">Uncharacterized protein</fullName>
    </submittedName>
</protein>
<proteinExistence type="predicted"/>
<feature type="region of interest" description="Disordered" evidence="1">
    <location>
        <begin position="1"/>
        <end position="73"/>
    </location>
</feature>
<organism evidence="2 3">
    <name type="scientific">Chaetomidium leptoderma</name>
    <dbReference type="NCBI Taxonomy" id="669021"/>
    <lineage>
        <taxon>Eukaryota</taxon>
        <taxon>Fungi</taxon>
        <taxon>Dikarya</taxon>
        <taxon>Ascomycota</taxon>
        <taxon>Pezizomycotina</taxon>
        <taxon>Sordariomycetes</taxon>
        <taxon>Sordariomycetidae</taxon>
        <taxon>Sordariales</taxon>
        <taxon>Chaetomiaceae</taxon>
        <taxon>Chaetomidium</taxon>
    </lineage>
</organism>
<evidence type="ECO:0000256" key="1">
    <source>
        <dbReference type="SAM" id="MobiDB-lite"/>
    </source>
</evidence>
<accession>A0AAN6ZSE4</accession>
<sequence>MDLRFQAYNPGTRKFDQTPGSVPRSKSKKPSNNKPRYNTQALAIGVVRDDGKSLLHPGSPSTPEANGDDQAKPSIAWLSLETARRNLVVREMVKRYANTSTKLPVDPLVIR</sequence>
<reference evidence="2" key="2">
    <citation type="submission" date="2023-05" db="EMBL/GenBank/DDBJ databases">
        <authorList>
            <consortium name="Lawrence Berkeley National Laboratory"/>
            <person name="Steindorff A."/>
            <person name="Hensen N."/>
            <person name="Bonometti L."/>
            <person name="Westerberg I."/>
            <person name="Brannstrom I.O."/>
            <person name="Guillou S."/>
            <person name="Cros-Aarteil S."/>
            <person name="Calhoun S."/>
            <person name="Haridas S."/>
            <person name="Kuo A."/>
            <person name="Mondo S."/>
            <person name="Pangilinan J."/>
            <person name="Riley R."/>
            <person name="Labutti K."/>
            <person name="Andreopoulos B."/>
            <person name="Lipzen A."/>
            <person name="Chen C."/>
            <person name="Yanf M."/>
            <person name="Daum C."/>
            <person name="Ng V."/>
            <person name="Clum A."/>
            <person name="Ohm R."/>
            <person name="Martin F."/>
            <person name="Silar P."/>
            <person name="Natvig D."/>
            <person name="Lalanne C."/>
            <person name="Gautier V."/>
            <person name="Ament-Velasquez S.L."/>
            <person name="Kruys A."/>
            <person name="Hutchinson M.I."/>
            <person name="Powell A.J."/>
            <person name="Barry K."/>
            <person name="Miller A.N."/>
            <person name="Grigoriev I.V."/>
            <person name="Debuchy R."/>
            <person name="Gladieux P."/>
            <person name="Thoren M.H."/>
            <person name="Johannesson H."/>
        </authorList>
    </citation>
    <scope>NUCLEOTIDE SEQUENCE</scope>
    <source>
        <strain evidence="2">CBS 538.74</strain>
    </source>
</reference>
<dbReference type="AlphaFoldDB" id="A0AAN6ZSE4"/>
<comment type="caution">
    <text evidence="2">The sequence shown here is derived from an EMBL/GenBank/DDBJ whole genome shotgun (WGS) entry which is preliminary data.</text>
</comment>
<dbReference type="Proteomes" id="UP001302745">
    <property type="component" value="Unassembled WGS sequence"/>
</dbReference>
<feature type="non-terminal residue" evidence="2">
    <location>
        <position position="111"/>
    </location>
</feature>
<gene>
    <name evidence="2" type="ORF">C8A00DRAFT_39167</name>
</gene>
<name>A0AAN6ZSE4_9PEZI</name>
<evidence type="ECO:0000313" key="3">
    <source>
        <dbReference type="Proteomes" id="UP001302745"/>
    </source>
</evidence>
<keyword evidence="3" id="KW-1185">Reference proteome</keyword>
<reference evidence="2" key="1">
    <citation type="journal article" date="2023" name="Mol. Phylogenet. Evol.">
        <title>Genome-scale phylogeny and comparative genomics of the fungal order Sordariales.</title>
        <authorList>
            <person name="Hensen N."/>
            <person name="Bonometti L."/>
            <person name="Westerberg I."/>
            <person name="Brannstrom I.O."/>
            <person name="Guillou S."/>
            <person name="Cros-Aarteil S."/>
            <person name="Calhoun S."/>
            <person name="Haridas S."/>
            <person name="Kuo A."/>
            <person name="Mondo S."/>
            <person name="Pangilinan J."/>
            <person name="Riley R."/>
            <person name="LaButti K."/>
            <person name="Andreopoulos B."/>
            <person name="Lipzen A."/>
            <person name="Chen C."/>
            <person name="Yan M."/>
            <person name="Daum C."/>
            <person name="Ng V."/>
            <person name="Clum A."/>
            <person name="Steindorff A."/>
            <person name="Ohm R.A."/>
            <person name="Martin F."/>
            <person name="Silar P."/>
            <person name="Natvig D.O."/>
            <person name="Lalanne C."/>
            <person name="Gautier V."/>
            <person name="Ament-Velasquez S.L."/>
            <person name="Kruys A."/>
            <person name="Hutchinson M.I."/>
            <person name="Powell A.J."/>
            <person name="Barry K."/>
            <person name="Miller A.N."/>
            <person name="Grigoriev I.V."/>
            <person name="Debuchy R."/>
            <person name="Gladieux P."/>
            <person name="Hiltunen Thoren M."/>
            <person name="Johannesson H."/>
        </authorList>
    </citation>
    <scope>NUCLEOTIDE SEQUENCE</scope>
    <source>
        <strain evidence="2">CBS 538.74</strain>
    </source>
</reference>